<dbReference type="NCBIfam" id="NF010657">
    <property type="entry name" value="PRK14056.1"/>
    <property type="match status" value="1"/>
</dbReference>
<dbReference type="GO" id="GO:0005506">
    <property type="term" value="F:iron ion binding"/>
    <property type="evidence" value="ECO:0007669"/>
    <property type="project" value="InterPro"/>
</dbReference>
<evidence type="ECO:0000256" key="3">
    <source>
        <dbReference type="ARBA" id="ARBA00022723"/>
    </source>
</evidence>
<feature type="domain" description="Biopterin-dependent aromatic amino acid hydroxylase family profile" evidence="8">
    <location>
        <begin position="1"/>
        <end position="343"/>
    </location>
</feature>
<dbReference type="Proteomes" id="UP000619078">
    <property type="component" value="Unassembled WGS sequence"/>
</dbReference>
<evidence type="ECO:0000256" key="7">
    <source>
        <dbReference type="PIRSR" id="PIRSR601273-2"/>
    </source>
</evidence>
<evidence type="ECO:0000256" key="4">
    <source>
        <dbReference type="ARBA" id="ARBA00023002"/>
    </source>
</evidence>
<dbReference type="GO" id="GO:0009072">
    <property type="term" value="P:aromatic amino acid metabolic process"/>
    <property type="evidence" value="ECO:0007669"/>
    <property type="project" value="InterPro"/>
</dbReference>
<evidence type="ECO:0000256" key="5">
    <source>
        <dbReference type="ARBA" id="ARBA00023004"/>
    </source>
</evidence>
<feature type="binding site" evidence="7">
    <location>
        <position position="222"/>
    </location>
    <ligand>
        <name>Fe cation</name>
        <dbReference type="ChEBI" id="CHEBI:24875"/>
    </ligand>
</feature>
<evidence type="ECO:0000256" key="1">
    <source>
        <dbReference type="ARBA" id="ARBA00001954"/>
    </source>
</evidence>
<dbReference type="InterPro" id="IPR001273">
    <property type="entry name" value="ArAA_hydroxylase"/>
</dbReference>
<organism evidence="9 10">
    <name type="scientific">Mucilaginibacter glaciei</name>
    <dbReference type="NCBI Taxonomy" id="2772109"/>
    <lineage>
        <taxon>Bacteria</taxon>
        <taxon>Pseudomonadati</taxon>
        <taxon>Bacteroidota</taxon>
        <taxon>Sphingobacteriia</taxon>
        <taxon>Sphingobacteriales</taxon>
        <taxon>Sphingobacteriaceae</taxon>
        <taxon>Mucilaginibacter</taxon>
    </lineage>
</organism>
<keyword evidence="6" id="KW-0503">Monooxygenase</keyword>
<evidence type="ECO:0000256" key="2">
    <source>
        <dbReference type="ARBA" id="ARBA00009712"/>
    </source>
</evidence>
<dbReference type="PANTHER" id="PTHR11473:SF24">
    <property type="entry name" value="PHENYLALANINE-4-HYDROXYLASE"/>
    <property type="match status" value="1"/>
</dbReference>
<comment type="caution">
    <text evidence="9">The sequence shown here is derived from an EMBL/GenBank/DDBJ whole genome shotgun (WGS) entry which is preliminary data.</text>
</comment>
<dbReference type="PROSITE" id="PS51410">
    <property type="entry name" value="BH4_AAA_HYDROXYL_2"/>
    <property type="match status" value="1"/>
</dbReference>
<keyword evidence="5 7" id="KW-0408">Iron</keyword>
<evidence type="ECO:0000313" key="9">
    <source>
        <dbReference type="EMBL" id="MBD1393209.1"/>
    </source>
</evidence>
<accession>A0A926NJG5</accession>
<feature type="binding site" evidence="7">
    <location>
        <position position="137"/>
    </location>
    <ligand>
        <name>Fe cation</name>
        <dbReference type="ChEBI" id="CHEBI:24875"/>
    </ligand>
</feature>
<name>A0A926NJG5_9SPHI</name>
<reference evidence="9" key="1">
    <citation type="submission" date="2020-09" db="EMBL/GenBank/DDBJ databases">
        <title>Novel species of Mucilaginibacter isolated from a glacier on the Tibetan Plateau.</title>
        <authorList>
            <person name="Liu Q."/>
            <person name="Xin Y.-H."/>
        </authorList>
    </citation>
    <scope>NUCLEOTIDE SEQUENCE</scope>
    <source>
        <strain evidence="9">ZB1P21</strain>
    </source>
</reference>
<dbReference type="InterPro" id="IPR036329">
    <property type="entry name" value="Aro-AA_hydroxylase_C_sf"/>
</dbReference>
<dbReference type="Pfam" id="PF00351">
    <property type="entry name" value="Biopterin_H"/>
    <property type="match status" value="2"/>
</dbReference>
<dbReference type="AlphaFoldDB" id="A0A926NJG5"/>
<evidence type="ECO:0000259" key="8">
    <source>
        <dbReference type="PROSITE" id="PS51410"/>
    </source>
</evidence>
<evidence type="ECO:0000256" key="6">
    <source>
        <dbReference type="ARBA" id="ARBA00023033"/>
    </source>
</evidence>
<protein>
    <submittedName>
        <fullName evidence="9">Aromatic amino acid hydroxylase</fullName>
    </submittedName>
</protein>
<dbReference type="SUPFAM" id="SSF56534">
    <property type="entry name" value="Aromatic aminoacid monoxygenases, catalytic and oligomerization domains"/>
    <property type="match status" value="1"/>
</dbReference>
<dbReference type="EMBL" id="JACWMX010000003">
    <property type="protein sequence ID" value="MBD1393209.1"/>
    <property type="molecule type" value="Genomic_DNA"/>
</dbReference>
<keyword evidence="4" id="KW-0560">Oxidoreductase</keyword>
<gene>
    <name evidence="9" type="ORF">IDJ76_08870</name>
</gene>
<evidence type="ECO:0000313" key="10">
    <source>
        <dbReference type="Proteomes" id="UP000619078"/>
    </source>
</evidence>
<dbReference type="PANTHER" id="PTHR11473">
    <property type="entry name" value="AROMATIC AMINO ACID HYDROXYLASE"/>
    <property type="match status" value="1"/>
</dbReference>
<dbReference type="InterPro" id="IPR036951">
    <property type="entry name" value="ArAA_hydroxylase_sf"/>
</dbReference>
<dbReference type="Gene3D" id="1.10.800.10">
    <property type="entry name" value="Aromatic amino acid hydroxylase"/>
    <property type="match status" value="1"/>
</dbReference>
<comment type="similarity">
    <text evidence="2">Belongs to the biopterin-dependent aromatic amino acid hydroxylase family.</text>
</comment>
<keyword evidence="3 7" id="KW-0479">Metal-binding</keyword>
<feature type="binding site" evidence="7">
    <location>
        <position position="132"/>
    </location>
    <ligand>
        <name>Fe cation</name>
        <dbReference type="ChEBI" id="CHEBI:24875"/>
    </ligand>
</feature>
<dbReference type="RefSeq" id="WP_191162895.1">
    <property type="nucleotide sequence ID" value="NZ_JACWMX010000003.1"/>
</dbReference>
<dbReference type="GO" id="GO:0016714">
    <property type="term" value="F:oxidoreductase activity, acting on paired donors, with incorporation or reduction of molecular oxygen, reduced pteridine as one donor, and incorporation of one atom of oxygen"/>
    <property type="evidence" value="ECO:0007669"/>
    <property type="project" value="InterPro"/>
</dbReference>
<dbReference type="InterPro" id="IPR019774">
    <property type="entry name" value="Aromatic-AA_hydroxylase_C"/>
</dbReference>
<keyword evidence="10" id="KW-1185">Reference proteome</keyword>
<sequence length="586" mass="65987">MSDFNDFNNPQVAALPRHLKQFIVNQHYEHYTPVDHAVWRYVMRQNYSYLKDVAYYPYIPGLQKAGLTIEKIPDLQDMNNALAKIGWGAVTVDGFIPPAAFMEYQAYKVLVIAADIRQLKHIEYTPAPDIIHESAGHAPIIADKDYHEYLSYFGSIGAKAMFSAQDFELYEAIRALSILKEMPDADEAEIKKADELVAHRQDHMGEPSEMALLSRLHWWTVEYGLIGTLAESKIYGAGLLSSIGESASCMMDAVKKLPYTIDALNYSYDITKTQPQLFVTPTFQNLINVLETFADTMSFRCGGAYGLQKAIDSKNTCTAVYSSGLQVSGTFTEFARDDEEGTVFIKTTGPTALAINNKQLKGHGKDYHKEGFSSPVGRLKGSDKPLENFSIEELKSIGLEQGKKADLVFESGITVSGKVKTIHAEGEKIQLITFTDCTAKDKTGNIVFDPLWGVYDMAVGEKITSVYCGAADKDAFLEIAYKSNTGTYHAEYDYKTTKLHKLYQQVRNRRHTGGDLGFLGNVWMMLQRYHYDDWLCALEILELLEHESAEPQLVEEIRRFLERKAANETENRKLINDGLYLIKHPV</sequence>
<comment type="cofactor">
    <cofactor evidence="1 7">
        <name>Fe(2+)</name>
        <dbReference type="ChEBI" id="CHEBI:29033"/>
    </cofactor>
</comment>
<proteinExistence type="inferred from homology"/>